<dbReference type="SUPFAM" id="SSF46785">
    <property type="entry name" value="Winged helix' DNA-binding domain"/>
    <property type="match status" value="1"/>
</dbReference>
<evidence type="ECO:0008006" key="3">
    <source>
        <dbReference type="Google" id="ProtNLM"/>
    </source>
</evidence>
<organism evidence="1 2">
    <name type="scientific">Arthrobacter koreensis</name>
    <dbReference type="NCBI Taxonomy" id="199136"/>
    <lineage>
        <taxon>Bacteria</taxon>
        <taxon>Bacillati</taxon>
        <taxon>Actinomycetota</taxon>
        <taxon>Actinomycetes</taxon>
        <taxon>Micrococcales</taxon>
        <taxon>Micrococcaceae</taxon>
        <taxon>Arthrobacter</taxon>
    </lineage>
</organism>
<gene>
    <name evidence="1" type="ORF">N9A08_15630</name>
</gene>
<dbReference type="InterPro" id="IPR036388">
    <property type="entry name" value="WH-like_DNA-bd_sf"/>
</dbReference>
<protein>
    <recommendedName>
        <fullName evidence="3">DNA-binding transcriptional regulator, MarR family</fullName>
    </recommendedName>
</protein>
<keyword evidence="2" id="KW-1185">Reference proteome</keyword>
<sequence>MGAAAHLSAEASRLFLAELSLTEKSVRVLKALTAPGMPAARVAQLTHLSQDEASFSLASLHQAGYARPRRPGRWTRTAAGTAMVEELAAVRKNCDSRAGEAELRQALYTLIRSLEAKDAPDPA</sequence>
<evidence type="ECO:0000313" key="1">
    <source>
        <dbReference type="EMBL" id="UYB36019.1"/>
    </source>
</evidence>
<reference evidence="1" key="1">
    <citation type="submission" date="2022-09" db="EMBL/GenBank/DDBJ databases">
        <authorList>
            <person name="Li D."/>
            <person name="Cheng J."/>
            <person name="Li Y."/>
        </authorList>
    </citation>
    <scope>NUCLEOTIDE SEQUENCE</scope>
    <source>
        <strain evidence="1">DL</strain>
    </source>
</reference>
<name>A0ABY6FS29_9MICC</name>
<dbReference type="RefSeq" id="WP_152274026.1">
    <property type="nucleotide sequence ID" value="NZ_BAAAKG010000001.1"/>
</dbReference>
<dbReference type="EMBL" id="CP106856">
    <property type="protein sequence ID" value="UYB36019.1"/>
    <property type="molecule type" value="Genomic_DNA"/>
</dbReference>
<dbReference type="InterPro" id="IPR036390">
    <property type="entry name" value="WH_DNA-bd_sf"/>
</dbReference>
<proteinExistence type="predicted"/>
<evidence type="ECO:0000313" key="2">
    <source>
        <dbReference type="Proteomes" id="UP001063368"/>
    </source>
</evidence>
<dbReference type="Proteomes" id="UP001063368">
    <property type="component" value="Chromosome"/>
</dbReference>
<dbReference type="Gene3D" id="1.10.10.10">
    <property type="entry name" value="Winged helix-like DNA-binding domain superfamily/Winged helix DNA-binding domain"/>
    <property type="match status" value="1"/>
</dbReference>
<dbReference type="GeneID" id="95606710"/>
<accession>A0ABY6FS29</accession>